<evidence type="ECO:0000313" key="3">
    <source>
        <dbReference type="EMBL" id="KFI85253.1"/>
    </source>
</evidence>
<dbReference type="AlphaFoldDB" id="A0A087CPQ3"/>
<evidence type="ECO:0000256" key="1">
    <source>
        <dbReference type="SAM" id="Phobius"/>
    </source>
</evidence>
<gene>
    <name evidence="3" type="ORF">BREU_1977</name>
</gene>
<evidence type="ECO:0000313" key="4">
    <source>
        <dbReference type="Proteomes" id="UP000028984"/>
    </source>
</evidence>
<dbReference type="OrthoDB" id="5196645at2"/>
<dbReference type="Pfam" id="PF07510">
    <property type="entry name" value="GmrSD_C"/>
    <property type="match status" value="1"/>
</dbReference>
<dbReference type="InterPro" id="IPR011089">
    <property type="entry name" value="GmrSD_C"/>
</dbReference>
<dbReference type="Proteomes" id="UP000028984">
    <property type="component" value="Unassembled WGS sequence"/>
</dbReference>
<feature type="transmembrane region" description="Helical" evidence="1">
    <location>
        <begin position="21"/>
        <end position="39"/>
    </location>
</feature>
<organism evidence="3 4">
    <name type="scientific">Bifidobacterium reuteri DSM 23975</name>
    <dbReference type="NCBI Taxonomy" id="1437610"/>
    <lineage>
        <taxon>Bacteria</taxon>
        <taxon>Bacillati</taxon>
        <taxon>Actinomycetota</taxon>
        <taxon>Actinomycetes</taxon>
        <taxon>Bifidobacteriales</taxon>
        <taxon>Bifidobacteriaceae</taxon>
        <taxon>Bifidobacterium</taxon>
    </lineage>
</organism>
<protein>
    <recommendedName>
        <fullName evidence="2">GmrSD restriction endonucleases C-terminal domain-containing protein</fullName>
    </recommendedName>
</protein>
<keyword evidence="4" id="KW-1185">Reference proteome</keyword>
<dbReference type="RefSeq" id="WP_044089547.1">
    <property type="nucleotide sequence ID" value="NZ_JDUW01000011.1"/>
</dbReference>
<sequence length="247" mass="26638">MSRRSTHFRRGINASNPLERILILLVIAAIIGVTAGLLLPQVSPTAATVTGRYTATGSAADTLNALTVDDNQNPDGYDRDAFGFRETDTDGNGCDVREDVLARDLTDVVYKHAGSCQVSSGTLADPYTGQTIHFVRGRNTSAKVQIDHVVALENAWQSGARDWDSAQRLQFGNDPYNLLAVDGPANQEKGSASAAYWLPTNAAYRCDYVARQIGVKDKYHLSVTSQEKTAMLAVLHNCPGQAVPADQ</sequence>
<keyword evidence="1" id="KW-0472">Membrane</keyword>
<comment type="caution">
    <text evidence="3">The sequence shown here is derived from an EMBL/GenBank/DDBJ whole genome shotgun (WGS) entry which is preliminary data.</text>
</comment>
<keyword evidence="1" id="KW-1133">Transmembrane helix</keyword>
<dbReference type="STRING" id="1437610.BREU_1977"/>
<accession>A0A087CPQ3</accession>
<reference evidence="3 4" key="1">
    <citation type="submission" date="2014-03" db="EMBL/GenBank/DDBJ databases">
        <title>Genomics of Bifidobacteria.</title>
        <authorList>
            <person name="Ventura M."/>
            <person name="Milani C."/>
            <person name="Lugli G.A."/>
        </authorList>
    </citation>
    <scope>NUCLEOTIDE SEQUENCE [LARGE SCALE GENOMIC DNA]</scope>
    <source>
        <strain evidence="3 4">DSM 23975</strain>
    </source>
</reference>
<evidence type="ECO:0000259" key="2">
    <source>
        <dbReference type="Pfam" id="PF07510"/>
    </source>
</evidence>
<dbReference type="EMBL" id="JGZK01000008">
    <property type="protein sequence ID" value="KFI85253.1"/>
    <property type="molecule type" value="Genomic_DNA"/>
</dbReference>
<dbReference type="PANTHER" id="PTHR24094:SF15">
    <property type="entry name" value="AMP-DEPENDENT SYNTHETASE_LIGASE DOMAIN-CONTAINING PROTEIN-RELATED"/>
    <property type="match status" value="1"/>
</dbReference>
<dbReference type="eggNOG" id="COG2356">
    <property type="taxonomic scope" value="Bacteria"/>
</dbReference>
<keyword evidence="1" id="KW-0812">Transmembrane</keyword>
<dbReference type="PANTHER" id="PTHR24094">
    <property type="entry name" value="SECRETED PROTEIN"/>
    <property type="match status" value="1"/>
</dbReference>
<proteinExistence type="predicted"/>
<feature type="domain" description="GmrSD restriction endonucleases C-terminal" evidence="2">
    <location>
        <begin position="96"/>
        <end position="233"/>
    </location>
</feature>
<name>A0A087CPQ3_9BIFI</name>